<proteinExistence type="predicted"/>
<accession>A0A8T9MSW5</accession>
<dbReference type="EMBL" id="CP091521">
    <property type="protein sequence ID" value="UOP04970.1"/>
    <property type="molecule type" value="Genomic_DNA"/>
</dbReference>
<organism evidence="1 2">
    <name type="scientific">Conchiformibius kuhniae</name>
    <dbReference type="NCBI Taxonomy" id="211502"/>
    <lineage>
        <taxon>Bacteria</taxon>
        <taxon>Pseudomonadati</taxon>
        <taxon>Pseudomonadota</taxon>
        <taxon>Betaproteobacteria</taxon>
        <taxon>Neisseriales</taxon>
        <taxon>Neisseriaceae</taxon>
        <taxon>Conchiformibius</taxon>
    </lineage>
</organism>
<gene>
    <name evidence="1" type="ORF">LVJ77_01100</name>
</gene>
<name>A0A8T9MSW5_9NEIS</name>
<keyword evidence="2" id="KW-1185">Reference proteome</keyword>
<sequence>MLAVVLMLITMLEEGKHKAKLGDHWQIKPCCLKPPTLWGIGGSFS</sequence>
<dbReference type="AlphaFoldDB" id="A0A8T9MSW5"/>
<reference evidence="1" key="2">
    <citation type="journal article" date="2022" name="Res Sq">
        <title>Evolution of multicellular longitudinally dividing oral cavity symbionts (Neisseriaceae).</title>
        <authorList>
            <person name="Nyongesa S."/>
            <person name="Weber P."/>
            <person name="Bernet E."/>
            <person name="Pullido F."/>
            <person name="Nieckarz M."/>
            <person name="Delaby M."/>
            <person name="Nieves C."/>
            <person name="Viehboeck T."/>
            <person name="Krause N."/>
            <person name="Rivera-Millot A."/>
            <person name="Nakamura A."/>
            <person name="Vischer N."/>
            <person name="VanNieuwenhze M."/>
            <person name="Brun Y."/>
            <person name="Cava F."/>
            <person name="Bulgheresi S."/>
            <person name="Veyrier F."/>
        </authorList>
    </citation>
    <scope>NUCLEOTIDE SEQUENCE</scope>
    <source>
        <strain evidence="1">17694</strain>
    </source>
</reference>
<dbReference type="Proteomes" id="UP000831534">
    <property type="component" value="Chromosome"/>
</dbReference>
<protein>
    <submittedName>
        <fullName evidence="1">Uncharacterized protein</fullName>
    </submittedName>
</protein>
<evidence type="ECO:0000313" key="1">
    <source>
        <dbReference type="EMBL" id="UOP04970.1"/>
    </source>
</evidence>
<reference evidence="1" key="1">
    <citation type="submission" date="2021-12" db="EMBL/GenBank/DDBJ databases">
        <authorList>
            <person name="Veyrier F.J."/>
        </authorList>
    </citation>
    <scope>NUCLEOTIDE SEQUENCE</scope>
    <source>
        <strain evidence="1">17694</strain>
    </source>
</reference>
<evidence type="ECO:0000313" key="2">
    <source>
        <dbReference type="Proteomes" id="UP000831534"/>
    </source>
</evidence>